<dbReference type="InterPro" id="IPR000945">
    <property type="entry name" value="DBH-like"/>
</dbReference>
<proteinExistence type="predicted"/>
<accession>A0A1I7X4G3</accession>
<dbReference type="PANTHER" id="PTHR10157">
    <property type="entry name" value="DOPAMINE BETA HYDROXYLASE RELATED"/>
    <property type="match status" value="1"/>
</dbReference>
<dbReference type="InterPro" id="IPR008977">
    <property type="entry name" value="PHM/PNGase_F_dom_sf"/>
</dbReference>
<dbReference type="GO" id="GO:0004500">
    <property type="term" value="F:dopamine beta-monooxygenase activity"/>
    <property type="evidence" value="ECO:0007669"/>
    <property type="project" value="InterPro"/>
</dbReference>
<feature type="domain" description="Copper type II ascorbate-dependent monooxygenase C-terminal" evidence="2">
    <location>
        <begin position="1"/>
        <end position="69"/>
    </location>
</feature>
<sequence>MELGLIYSDANSIPPGQDAFPMTGYCVADCTNKLPDSGIYIFASQLHAHLTGRKLWTSHYRNGMSQNNVYPRKYSPFILLPLRYTGTRTRTGWVSELGYSVRPRCYMPGLSKGLEPPTARRRSYNIKYNLPIHKKYQLVEWNDNNIHSLRELYSVSPLNVACLQHDGSPFQNHLLNWTSVSLPHVYSGPYNKERQSYECAALND</sequence>
<evidence type="ECO:0000313" key="3">
    <source>
        <dbReference type="Proteomes" id="UP000095283"/>
    </source>
</evidence>
<protein>
    <submittedName>
        <fullName evidence="4">Cu2_monoox_C domain-containing protein</fullName>
    </submittedName>
</protein>
<dbReference type="GO" id="GO:0006589">
    <property type="term" value="P:octopamine biosynthetic process"/>
    <property type="evidence" value="ECO:0007669"/>
    <property type="project" value="TreeGrafter"/>
</dbReference>
<dbReference type="Proteomes" id="UP000095283">
    <property type="component" value="Unplaced"/>
</dbReference>
<dbReference type="SUPFAM" id="SSF49742">
    <property type="entry name" value="PHM/PNGase F"/>
    <property type="match status" value="1"/>
</dbReference>
<keyword evidence="3" id="KW-1185">Reference proteome</keyword>
<keyword evidence="1" id="KW-1015">Disulfide bond</keyword>
<evidence type="ECO:0000259" key="2">
    <source>
        <dbReference type="Pfam" id="PF03712"/>
    </source>
</evidence>
<dbReference type="AlphaFoldDB" id="A0A1I7X4G3"/>
<dbReference type="Pfam" id="PF03712">
    <property type="entry name" value="Cu2_monoox_C"/>
    <property type="match status" value="1"/>
</dbReference>
<dbReference type="GO" id="GO:0042421">
    <property type="term" value="P:norepinephrine biosynthetic process"/>
    <property type="evidence" value="ECO:0007669"/>
    <property type="project" value="TreeGrafter"/>
</dbReference>
<dbReference type="GO" id="GO:0042420">
    <property type="term" value="P:dopamine catabolic process"/>
    <property type="evidence" value="ECO:0007669"/>
    <property type="project" value="TreeGrafter"/>
</dbReference>
<dbReference type="GO" id="GO:0005507">
    <property type="term" value="F:copper ion binding"/>
    <property type="evidence" value="ECO:0007669"/>
    <property type="project" value="TreeGrafter"/>
</dbReference>
<reference evidence="4" key="1">
    <citation type="submission" date="2016-11" db="UniProtKB">
        <authorList>
            <consortium name="WormBaseParasite"/>
        </authorList>
    </citation>
    <scope>IDENTIFICATION</scope>
</reference>
<organism evidence="3 4">
    <name type="scientific">Heterorhabditis bacteriophora</name>
    <name type="common">Entomopathogenic nematode worm</name>
    <dbReference type="NCBI Taxonomy" id="37862"/>
    <lineage>
        <taxon>Eukaryota</taxon>
        <taxon>Metazoa</taxon>
        <taxon>Ecdysozoa</taxon>
        <taxon>Nematoda</taxon>
        <taxon>Chromadorea</taxon>
        <taxon>Rhabditida</taxon>
        <taxon>Rhabditina</taxon>
        <taxon>Rhabditomorpha</taxon>
        <taxon>Strongyloidea</taxon>
        <taxon>Heterorhabditidae</taxon>
        <taxon>Heterorhabditis</taxon>
    </lineage>
</organism>
<dbReference type="InterPro" id="IPR014784">
    <property type="entry name" value="Cu2_ascorb_mOase-like_C"/>
</dbReference>
<evidence type="ECO:0000256" key="1">
    <source>
        <dbReference type="ARBA" id="ARBA00023157"/>
    </source>
</evidence>
<dbReference type="WBParaSite" id="Hba_12346">
    <property type="protein sequence ID" value="Hba_12346"/>
    <property type="gene ID" value="Hba_12346"/>
</dbReference>
<dbReference type="GO" id="GO:0005615">
    <property type="term" value="C:extracellular space"/>
    <property type="evidence" value="ECO:0007669"/>
    <property type="project" value="TreeGrafter"/>
</dbReference>
<dbReference type="PANTHER" id="PTHR10157:SF23">
    <property type="entry name" value="MOXD1 HOMOLOG 1"/>
    <property type="match status" value="1"/>
</dbReference>
<name>A0A1I7X4G3_HETBA</name>
<evidence type="ECO:0000313" key="4">
    <source>
        <dbReference type="WBParaSite" id="Hba_12346"/>
    </source>
</evidence>
<dbReference type="GO" id="GO:0030667">
    <property type="term" value="C:secretory granule membrane"/>
    <property type="evidence" value="ECO:0007669"/>
    <property type="project" value="TreeGrafter"/>
</dbReference>
<dbReference type="Gene3D" id="2.60.120.230">
    <property type="match status" value="1"/>
</dbReference>
<dbReference type="InterPro" id="IPR024548">
    <property type="entry name" value="Cu2_monoox_C"/>
</dbReference>